<name>A0ABR4JIR2_9EURO</name>
<protein>
    <recommendedName>
        <fullName evidence="3">Secreted protein</fullName>
    </recommendedName>
</protein>
<reference evidence="1 2" key="1">
    <citation type="submission" date="2024-07" db="EMBL/GenBank/DDBJ databases">
        <title>Section-level genome sequencing and comparative genomics of Aspergillus sections Usti and Cavernicolus.</title>
        <authorList>
            <consortium name="Lawrence Berkeley National Laboratory"/>
            <person name="Nybo J.L."/>
            <person name="Vesth T.C."/>
            <person name="Theobald S."/>
            <person name="Frisvad J.C."/>
            <person name="Larsen T.O."/>
            <person name="Kjaerboelling I."/>
            <person name="Rothschild-Mancinelli K."/>
            <person name="Lyhne E.K."/>
            <person name="Kogle M.E."/>
            <person name="Barry K."/>
            <person name="Clum A."/>
            <person name="Na H."/>
            <person name="Ledsgaard L."/>
            <person name="Lin J."/>
            <person name="Lipzen A."/>
            <person name="Kuo A."/>
            <person name="Riley R."/>
            <person name="Mondo S."/>
            <person name="Labutti K."/>
            <person name="Haridas S."/>
            <person name="Pangalinan J."/>
            <person name="Salamov A.A."/>
            <person name="Simmons B.A."/>
            <person name="Magnuson J.K."/>
            <person name="Chen J."/>
            <person name="Drula E."/>
            <person name="Henrissat B."/>
            <person name="Wiebenga A."/>
            <person name="Lubbers R.J."/>
            <person name="Gomes A.C."/>
            <person name="Makela M.R."/>
            <person name="Stajich J."/>
            <person name="Grigoriev I.V."/>
            <person name="Mortensen U.H."/>
            <person name="De Vries R.P."/>
            <person name="Baker S.E."/>
            <person name="Andersen M.R."/>
        </authorList>
    </citation>
    <scope>NUCLEOTIDE SEQUENCE [LARGE SCALE GENOMIC DNA]</scope>
    <source>
        <strain evidence="1 2">CBS 123904</strain>
    </source>
</reference>
<organism evidence="1 2">
    <name type="scientific">Aspergillus pseudoustus</name>
    <dbReference type="NCBI Taxonomy" id="1810923"/>
    <lineage>
        <taxon>Eukaryota</taxon>
        <taxon>Fungi</taxon>
        <taxon>Dikarya</taxon>
        <taxon>Ascomycota</taxon>
        <taxon>Pezizomycotina</taxon>
        <taxon>Eurotiomycetes</taxon>
        <taxon>Eurotiomycetidae</taxon>
        <taxon>Eurotiales</taxon>
        <taxon>Aspergillaceae</taxon>
        <taxon>Aspergillus</taxon>
        <taxon>Aspergillus subgen. Nidulantes</taxon>
    </lineage>
</organism>
<keyword evidence="2" id="KW-1185">Reference proteome</keyword>
<accession>A0ABR4JIR2</accession>
<sequence>MLVQSMRSDAFFTCLVEIPTWRACNHINLARLTLLASIAVAPVSACTPTYYSSSTSFSGFPSQTSPNGSALDKLLRCLQVWPSMLRSQHVTDTAMAPASD</sequence>
<comment type="caution">
    <text evidence="1">The sequence shown here is derived from an EMBL/GenBank/DDBJ whole genome shotgun (WGS) entry which is preliminary data.</text>
</comment>
<dbReference type="EMBL" id="JBFXLU010000127">
    <property type="protein sequence ID" value="KAL2839928.1"/>
    <property type="molecule type" value="Genomic_DNA"/>
</dbReference>
<gene>
    <name evidence="1" type="ORF">BJY01DRAFT_218958</name>
</gene>
<evidence type="ECO:0000313" key="2">
    <source>
        <dbReference type="Proteomes" id="UP001610446"/>
    </source>
</evidence>
<evidence type="ECO:0008006" key="3">
    <source>
        <dbReference type="Google" id="ProtNLM"/>
    </source>
</evidence>
<proteinExistence type="predicted"/>
<dbReference type="Proteomes" id="UP001610446">
    <property type="component" value="Unassembled WGS sequence"/>
</dbReference>
<evidence type="ECO:0000313" key="1">
    <source>
        <dbReference type="EMBL" id="KAL2839928.1"/>
    </source>
</evidence>